<feature type="domain" description="Heterokaryon incompatibility" evidence="1">
    <location>
        <begin position="1"/>
        <end position="95"/>
    </location>
</feature>
<dbReference type="Proteomes" id="UP000800200">
    <property type="component" value="Unassembled WGS sequence"/>
</dbReference>
<dbReference type="PANTHER" id="PTHR33112">
    <property type="entry name" value="DOMAIN PROTEIN, PUTATIVE-RELATED"/>
    <property type="match status" value="1"/>
</dbReference>
<name>A0A6A6DJK3_9PEZI</name>
<gene>
    <name evidence="2" type="ORF">K469DRAFT_595198</name>
</gene>
<reference evidence="2" key="1">
    <citation type="journal article" date="2020" name="Stud. Mycol.">
        <title>101 Dothideomycetes genomes: a test case for predicting lifestyles and emergence of pathogens.</title>
        <authorList>
            <person name="Haridas S."/>
            <person name="Albert R."/>
            <person name="Binder M."/>
            <person name="Bloem J."/>
            <person name="Labutti K."/>
            <person name="Salamov A."/>
            <person name="Andreopoulos B."/>
            <person name="Baker S."/>
            <person name="Barry K."/>
            <person name="Bills G."/>
            <person name="Bluhm B."/>
            <person name="Cannon C."/>
            <person name="Castanera R."/>
            <person name="Culley D."/>
            <person name="Daum C."/>
            <person name="Ezra D."/>
            <person name="Gonzalez J."/>
            <person name="Henrissat B."/>
            <person name="Kuo A."/>
            <person name="Liang C."/>
            <person name="Lipzen A."/>
            <person name="Lutzoni F."/>
            <person name="Magnuson J."/>
            <person name="Mondo S."/>
            <person name="Nolan M."/>
            <person name="Ohm R."/>
            <person name="Pangilinan J."/>
            <person name="Park H.-J."/>
            <person name="Ramirez L."/>
            <person name="Alfaro M."/>
            <person name="Sun H."/>
            <person name="Tritt A."/>
            <person name="Yoshinaga Y."/>
            <person name="Zwiers L.-H."/>
            <person name="Turgeon B."/>
            <person name="Goodwin S."/>
            <person name="Spatafora J."/>
            <person name="Crous P."/>
            <person name="Grigoriev I."/>
        </authorList>
    </citation>
    <scope>NUCLEOTIDE SEQUENCE</scope>
    <source>
        <strain evidence="2">CBS 207.26</strain>
    </source>
</reference>
<dbReference type="OrthoDB" id="2958217at2759"/>
<protein>
    <recommendedName>
        <fullName evidence="1">Heterokaryon incompatibility domain-containing protein</fullName>
    </recommendedName>
</protein>
<evidence type="ECO:0000313" key="3">
    <source>
        <dbReference type="Proteomes" id="UP000800200"/>
    </source>
</evidence>
<evidence type="ECO:0000259" key="1">
    <source>
        <dbReference type="Pfam" id="PF06985"/>
    </source>
</evidence>
<feature type="non-terminal residue" evidence="2">
    <location>
        <position position="1"/>
    </location>
</feature>
<dbReference type="EMBL" id="ML994664">
    <property type="protein sequence ID" value="KAF2179661.1"/>
    <property type="molecule type" value="Genomic_DNA"/>
</dbReference>
<dbReference type="InterPro" id="IPR010730">
    <property type="entry name" value="HET"/>
</dbReference>
<sequence length="105" mass="12171">YAALSYCWGGEQRHILRSIVPDSWHSAILYPQLLQTIKVTIRVTQEIRLQYLWVDALCIIQDDQQDMREQITFMAEIYEQDFVTISAARARTAGDGFLHSIREPG</sequence>
<evidence type="ECO:0000313" key="2">
    <source>
        <dbReference type="EMBL" id="KAF2179661.1"/>
    </source>
</evidence>
<dbReference type="Pfam" id="PF06985">
    <property type="entry name" value="HET"/>
    <property type="match status" value="1"/>
</dbReference>
<dbReference type="AlphaFoldDB" id="A0A6A6DJK3"/>
<proteinExistence type="predicted"/>
<organism evidence="2 3">
    <name type="scientific">Zopfia rhizophila CBS 207.26</name>
    <dbReference type="NCBI Taxonomy" id="1314779"/>
    <lineage>
        <taxon>Eukaryota</taxon>
        <taxon>Fungi</taxon>
        <taxon>Dikarya</taxon>
        <taxon>Ascomycota</taxon>
        <taxon>Pezizomycotina</taxon>
        <taxon>Dothideomycetes</taxon>
        <taxon>Dothideomycetes incertae sedis</taxon>
        <taxon>Zopfiaceae</taxon>
        <taxon>Zopfia</taxon>
    </lineage>
</organism>
<keyword evidence="3" id="KW-1185">Reference proteome</keyword>
<dbReference type="PANTHER" id="PTHR33112:SF16">
    <property type="entry name" value="HETEROKARYON INCOMPATIBILITY DOMAIN-CONTAINING PROTEIN"/>
    <property type="match status" value="1"/>
</dbReference>
<accession>A0A6A6DJK3</accession>